<accession>A0A9N7UPP8</accession>
<feature type="region of interest" description="Disordered" evidence="1">
    <location>
        <begin position="198"/>
        <end position="232"/>
    </location>
</feature>
<gene>
    <name evidence="2" type="ORF">PLEPLA_LOCUS24485</name>
</gene>
<name>A0A9N7UPP8_PLEPL</name>
<organism evidence="2 3">
    <name type="scientific">Pleuronectes platessa</name>
    <name type="common">European plaice</name>
    <dbReference type="NCBI Taxonomy" id="8262"/>
    <lineage>
        <taxon>Eukaryota</taxon>
        <taxon>Metazoa</taxon>
        <taxon>Chordata</taxon>
        <taxon>Craniata</taxon>
        <taxon>Vertebrata</taxon>
        <taxon>Euteleostomi</taxon>
        <taxon>Actinopterygii</taxon>
        <taxon>Neopterygii</taxon>
        <taxon>Teleostei</taxon>
        <taxon>Neoteleostei</taxon>
        <taxon>Acanthomorphata</taxon>
        <taxon>Carangaria</taxon>
        <taxon>Pleuronectiformes</taxon>
        <taxon>Pleuronectoidei</taxon>
        <taxon>Pleuronectidae</taxon>
        <taxon>Pleuronectes</taxon>
    </lineage>
</organism>
<feature type="compositionally biased region" description="Basic and acidic residues" evidence="1">
    <location>
        <begin position="1"/>
        <end position="14"/>
    </location>
</feature>
<feature type="compositionally biased region" description="Pro residues" evidence="1">
    <location>
        <begin position="217"/>
        <end position="232"/>
    </location>
</feature>
<sequence>MWLRDGTRPNDGRKCPHLHTSSKQEDERFPSTCPPSSWRRIGRGELPTGPQLRSASRPRLPLVILQVTARPPRPVPRWLWPVFAQALKSSSGSDRARSYPLPSMPCCSGSKVSAEKLSAEPGAVLTLIILINQLWLSLALKQISVFSLIPPKLENGWCPDPVSLAPALARHPSLHLPQCRLIPATLSAPRISLTTDLSHPARRANHLSPGPGDLGAQPPPSASPPSPPPRAH</sequence>
<evidence type="ECO:0000313" key="3">
    <source>
        <dbReference type="Proteomes" id="UP001153269"/>
    </source>
</evidence>
<dbReference type="Proteomes" id="UP001153269">
    <property type="component" value="Unassembled WGS sequence"/>
</dbReference>
<dbReference type="EMBL" id="CADEAL010001891">
    <property type="protein sequence ID" value="CAB1436452.1"/>
    <property type="molecule type" value="Genomic_DNA"/>
</dbReference>
<dbReference type="AlphaFoldDB" id="A0A9N7UPP8"/>
<reference evidence="2" key="1">
    <citation type="submission" date="2020-03" db="EMBL/GenBank/DDBJ databases">
        <authorList>
            <person name="Weist P."/>
        </authorList>
    </citation>
    <scope>NUCLEOTIDE SEQUENCE</scope>
</reference>
<comment type="caution">
    <text evidence="2">The sequence shown here is derived from an EMBL/GenBank/DDBJ whole genome shotgun (WGS) entry which is preliminary data.</text>
</comment>
<evidence type="ECO:0000313" key="2">
    <source>
        <dbReference type="EMBL" id="CAB1436452.1"/>
    </source>
</evidence>
<protein>
    <submittedName>
        <fullName evidence="2">Uncharacterized protein</fullName>
    </submittedName>
</protein>
<feature type="region of interest" description="Disordered" evidence="1">
    <location>
        <begin position="1"/>
        <end position="54"/>
    </location>
</feature>
<evidence type="ECO:0000256" key="1">
    <source>
        <dbReference type="SAM" id="MobiDB-lite"/>
    </source>
</evidence>
<proteinExistence type="predicted"/>
<keyword evidence="3" id="KW-1185">Reference proteome</keyword>